<dbReference type="Pfam" id="PF13188">
    <property type="entry name" value="PAS_8"/>
    <property type="match status" value="1"/>
</dbReference>
<feature type="region of interest" description="Disordered" evidence="3">
    <location>
        <begin position="140"/>
        <end position="174"/>
    </location>
</feature>
<name>A0A2P6U4M7_CHLSO</name>
<evidence type="ECO:0000256" key="1">
    <source>
        <dbReference type="ARBA" id="ARBA00022543"/>
    </source>
</evidence>
<feature type="domain" description="PAS" evidence="5">
    <location>
        <begin position="40"/>
        <end position="86"/>
    </location>
</feature>
<dbReference type="Gene3D" id="3.30.450.20">
    <property type="entry name" value="PAS domain"/>
    <property type="match status" value="1"/>
</dbReference>
<dbReference type="CDD" id="cd00130">
    <property type="entry name" value="PAS"/>
    <property type="match status" value="1"/>
</dbReference>
<dbReference type="PANTHER" id="PTHR44329">
    <property type="entry name" value="SERINE/THREONINE-PROTEIN KINASE TNNI3K-RELATED"/>
    <property type="match status" value="1"/>
</dbReference>
<keyword evidence="1" id="KW-0157">Chromophore</keyword>
<dbReference type="Proteomes" id="UP000239899">
    <property type="component" value="Unassembled WGS sequence"/>
</dbReference>
<dbReference type="InterPro" id="IPR000014">
    <property type="entry name" value="PAS"/>
</dbReference>
<accession>A0A2P6U4M7</accession>
<evidence type="ECO:0000313" key="6">
    <source>
        <dbReference type="EMBL" id="PRW61273.1"/>
    </source>
</evidence>
<dbReference type="SUPFAM" id="SSF56112">
    <property type="entry name" value="Protein kinase-like (PK-like)"/>
    <property type="match status" value="1"/>
</dbReference>
<dbReference type="InterPro" id="IPR051681">
    <property type="entry name" value="Ser/Thr_Kinases-Pseudokinases"/>
</dbReference>
<evidence type="ECO:0000256" key="3">
    <source>
        <dbReference type="SAM" id="MobiDB-lite"/>
    </source>
</evidence>
<keyword evidence="7" id="KW-1185">Reference proteome</keyword>
<feature type="domain" description="Protein kinase" evidence="4">
    <location>
        <begin position="271"/>
        <end position="556"/>
    </location>
</feature>
<feature type="region of interest" description="Disordered" evidence="3">
    <location>
        <begin position="237"/>
        <end position="263"/>
    </location>
</feature>
<gene>
    <name evidence="6" type="ORF">C2E21_0466</name>
</gene>
<dbReference type="AlphaFoldDB" id="A0A2P6U4M7"/>
<keyword evidence="1" id="KW-0600">Photoreceptor protein</keyword>
<evidence type="ECO:0000313" key="7">
    <source>
        <dbReference type="Proteomes" id="UP000239899"/>
    </source>
</evidence>
<dbReference type="InterPro" id="IPR001245">
    <property type="entry name" value="Ser-Thr/Tyr_kinase_cat_dom"/>
</dbReference>
<dbReference type="Gene3D" id="3.30.200.20">
    <property type="entry name" value="Phosphorylase Kinase, domain 1"/>
    <property type="match status" value="1"/>
</dbReference>
<dbReference type="Pfam" id="PF07714">
    <property type="entry name" value="PK_Tyr_Ser-Thr"/>
    <property type="match status" value="1"/>
</dbReference>
<dbReference type="OrthoDB" id="515019at2759"/>
<dbReference type="GO" id="GO:0009881">
    <property type="term" value="F:photoreceptor activity"/>
    <property type="evidence" value="ECO:0007669"/>
    <property type="project" value="UniProtKB-KW"/>
</dbReference>
<sequence length="574" mass="59974">MLSHLAEVAVRELESSCMLHWSQMQQLLTLLTQLDEAQRTVQKLVRGLDCFSEGILLCDVEGGWGVRYANSAFTRLTGLGRQQAVGTALWSLFGLPAGGATAADIQVALRSRQPFTMCIGLLPSSAGPAATASSPLQLTSFSSTDVAPPSSPVGSMLMSAPTSPSSRTGPQLETGGLFTATFTPASSPEFRPDEPAISIPIVPPPPGYSSSGSDGSGGSGLEERLWFVTLQRPAGQQGSIASASGTNGSLASGPSPANPISHLRPANMAGVQLGPLLGVGASGRAYRGSWHGTEVCVKILNLFTPLSPTESTSDVGFPAAPLLEAALSKALLHPNIVPTHAWGISEGVINARGQHHSQVWIVQSLCTLGTLAHARDRGLFQDPATQGPDLRAILLTMRDVAAALSYLHSVGVVHGDLSGNNVLLSPSSPDERGFTAMVADFGLARPQGLSPDAVPRGSFGTVPNMPPELLSDDVLSPAADSWAFGTLLWELLSGRRAWRGMGPMQIIAAVTLERRALGIPPHWPQGVKDLVSACLSHNAEARPTAQQILEKVQALLDEGGGMPPEMNGSFEDSS</sequence>
<evidence type="ECO:0000259" key="5">
    <source>
        <dbReference type="PROSITE" id="PS50112"/>
    </source>
</evidence>
<comment type="caution">
    <text evidence="6">The sequence shown here is derived from an EMBL/GenBank/DDBJ whole genome shotgun (WGS) entry which is preliminary data.</text>
</comment>
<keyword evidence="2" id="KW-0716">Sensory transduction</keyword>
<dbReference type="SUPFAM" id="SSF55785">
    <property type="entry name" value="PYP-like sensor domain (PAS domain)"/>
    <property type="match status" value="1"/>
</dbReference>
<evidence type="ECO:0000256" key="2">
    <source>
        <dbReference type="ARBA" id="ARBA00022606"/>
    </source>
</evidence>
<dbReference type="InterPro" id="IPR008266">
    <property type="entry name" value="Tyr_kinase_AS"/>
</dbReference>
<dbReference type="InterPro" id="IPR035965">
    <property type="entry name" value="PAS-like_dom_sf"/>
</dbReference>
<dbReference type="PROSITE" id="PS50112">
    <property type="entry name" value="PAS"/>
    <property type="match status" value="1"/>
</dbReference>
<feature type="compositionally biased region" description="Polar residues" evidence="3">
    <location>
        <begin position="237"/>
        <end position="252"/>
    </location>
</feature>
<dbReference type="GO" id="GO:0004674">
    <property type="term" value="F:protein serine/threonine kinase activity"/>
    <property type="evidence" value="ECO:0007669"/>
    <property type="project" value="TreeGrafter"/>
</dbReference>
<feature type="compositionally biased region" description="Polar residues" evidence="3">
    <location>
        <begin position="160"/>
        <end position="171"/>
    </location>
</feature>
<organism evidence="6 7">
    <name type="scientific">Chlorella sorokiniana</name>
    <name type="common">Freshwater green alga</name>
    <dbReference type="NCBI Taxonomy" id="3076"/>
    <lineage>
        <taxon>Eukaryota</taxon>
        <taxon>Viridiplantae</taxon>
        <taxon>Chlorophyta</taxon>
        <taxon>core chlorophytes</taxon>
        <taxon>Trebouxiophyceae</taxon>
        <taxon>Chlorellales</taxon>
        <taxon>Chlorellaceae</taxon>
        <taxon>Chlorella clade</taxon>
        <taxon>Chlorella</taxon>
    </lineage>
</organism>
<keyword evidence="1" id="KW-0675">Receptor</keyword>
<dbReference type="PANTHER" id="PTHR44329:SF214">
    <property type="entry name" value="PROTEIN KINASE DOMAIN-CONTAINING PROTEIN"/>
    <property type="match status" value="1"/>
</dbReference>
<evidence type="ECO:0000259" key="4">
    <source>
        <dbReference type="PROSITE" id="PS50011"/>
    </source>
</evidence>
<dbReference type="InterPro" id="IPR011009">
    <property type="entry name" value="Kinase-like_dom_sf"/>
</dbReference>
<dbReference type="PROSITE" id="PS50011">
    <property type="entry name" value="PROTEIN_KINASE_DOM"/>
    <property type="match status" value="1"/>
</dbReference>
<protein>
    <submittedName>
        <fullName evidence="6">Serine threonine-kinase CTR1</fullName>
    </submittedName>
</protein>
<dbReference type="GO" id="GO:0005524">
    <property type="term" value="F:ATP binding"/>
    <property type="evidence" value="ECO:0007669"/>
    <property type="project" value="InterPro"/>
</dbReference>
<dbReference type="EMBL" id="LHPG02000001">
    <property type="protein sequence ID" value="PRW61273.1"/>
    <property type="molecule type" value="Genomic_DNA"/>
</dbReference>
<dbReference type="Gene3D" id="1.10.510.10">
    <property type="entry name" value="Transferase(Phosphotransferase) domain 1"/>
    <property type="match status" value="1"/>
</dbReference>
<dbReference type="InterPro" id="IPR000719">
    <property type="entry name" value="Prot_kinase_dom"/>
</dbReference>
<proteinExistence type="predicted"/>
<dbReference type="STRING" id="3076.A0A2P6U4M7"/>
<feature type="region of interest" description="Disordered" evidence="3">
    <location>
        <begin position="186"/>
        <end position="220"/>
    </location>
</feature>
<dbReference type="PROSITE" id="PS00109">
    <property type="entry name" value="PROTEIN_KINASE_TYR"/>
    <property type="match status" value="1"/>
</dbReference>
<reference evidence="6 7" key="1">
    <citation type="journal article" date="2018" name="Plant J.">
        <title>Genome sequences of Chlorella sorokiniana UTEX 1602 and Micractinium conductrix SAG 241.80: implications to maltose excretion by a green alga.</title>
        <authorList>
            <person name="Arriola M.B."/>
            <person name="Velmurugan N."/>
            <person name="Zhang Y."/>
            <person name="Plunkett M.H."/>
            <person name="Hondzo H."/>
            <person name="Barney B.M."/>
        </authorList>
    </citation>
    <scope>NUCLEOTIDE SEQUENCE [LARGE SCALE GENOMIC DNA]</scope>
    <source>
        <strain evidence="7">UTEX 1602</strain>
    </source>
</reference>